<dbReference type="PROSITE" id="PS50600">
    <property type="entry name" value="ULP_PROTEASE"/>
    <property type="match status" value="1"/>
</dbReference>
<dbReference type="EMBL" id="JACKWZ010000264">
    <property type="protein sequence ID" value="KAF9410410.1"/>
    <property type="molecule type" value="Genomic_DNA"/>
</dbReference>
<evidence type="ECO:0000313" key="7">
    <source>
        <dbReference type="EMBL" id="KAF9410410.1"/>
    </source>
</evidence>
<dbReference type="SUPFAM" id="SSF54001">
    <property type="entry name" value="Cysteine proteinases"/>
    <property type="match status" value="1"/>
</dbReference>
<dbReference type="InterPro" id="IPR038765">
    <property type="entry name" value="Papain-like_cys_pep_sf"/>
</dbReference>
<dbReference type="Pfam" id="PF02902">
    <property type="entry name" value="Peptidase_C48"/>
    <property type="match status" value="2"/>
</dbReference>
<evidence type="ECO:0000313" key="8">
    <source>
        <dbReference type="Proteomes" id="UP000648187"/>
    </source>
</evidence>
<dbReference type="AlphaFoldDB" id="A0A835GAE2"/>
<feature type="region of interest" description="Disordered" evidence="5">
    <location>
        <begin position="1"/>
        <end position="25"/>
    </location>
</feature>
<dbReference type="PANTHER" id="PTHR12606">
    <property type="entry name" value="SENTRIN/SUMO-SPECIFIC PROTEASE"/>
    <property type="match status" value="1"/>
</dbReference>
<dbReference type="InterPro" id="IPR003653">
    <property type="entry name" value="Peptidase_C48_C"/>
</dbReference>
<keyword evidence="2" id="KW-0645">Protease</keyword>
<feature type="compositionally biased region" description="Polar residues" evidence="5">
    <location>
        <begin position="11"/>
        <end position="24"/>
    </location>
</feature>
<feature type="compositionally biased region" description="Basic and acidic residues" evidence="5">
    <location>
        <begin position="178"/>
        <end position="188"/>
    </location>
</feature>
<dbReference type="Gene3D" id="3.40.395.10">
    <property type="entry name" value="Adenoviral Proteinase, Chain A"/>
    <property type="match status" value="1"/>
</dbReference>
<feature type="region of interest" description="Disordered" evidence="5">
    <location>
        <begin position="178"/>
        <end position="207"/>
    </location>
</feature>
<dbReference type="Proteomes" id="UP000648187">
    <property type="component" value="Unassembled WGS sequence"/>
</dbReference>
<evidence type="ECO:0000259" key="6">
    <source>
        <dbReference type="PROSITE" id="PS50600"/>
    </source>
</evidence>
<dbReference type="PANTHER" id="PTHR12606:SF141">
    <property type="entry name" value="GH15225P-RELATED"/>
    <property type="match status" value="1"/>
</dbReference>
<evidence type="ECO:0000256" key="4">
    <source>
        <dbReference type="ARBA" id="ARBA00022807"/>
    </source>
</evidence>
<evidence type="ECO:0000256" key="5">
    <source>
        <dbReference type="SAM" id="MobiDB-lite"/>
    </source>
</evidence>
<keyword evidence="3" id="KW-0378">Hydrolase</keyword>
<feature type="compositionally biased region" description="Basic and acidic residues" evidence="5">
    <location>
        <begin position="1"/>
        <end position="10"/>
    </location>
</feature>
<accession>A0A835GAE2</accession>
<dbReference type="GO" id="GO:0016929">
    <property type="term" value="F:deSUMOylase activity"/>
    <property type="evidence" value="ECO:0007669"/>
    <property type="project" value="TreeGrafter"/>
</dbReference>
<evidence type="ECO:0000256" key="1">
    <source>
        <dbReference type="ARBA" id="ARBA00005234"/>
    </source>
</evidence>
<evidence type="ECO:0000256" key="2">
    <source>
        <dbReference type="ARBA" id="ARBA00022670"/>
    </source>
</evidence>
<dbReference type="GO" id="GO:0006508">
    <property type="term" value="P:proteolysis"/>
    <property type="evidence" value="ECO:0007669"/>
    <property type="project" value="UniProtKB-KW"/>
</dbReference>
<proteinExistence type="inferred from homology"/>
<comment type="similarity">
    <text evidence="1">Belongs to the peptidase C48 family.</text>
</comment>
<evidence type="ECO:0000256" key="3">
    <source>
        <dbReference type="ARBA" id="ARBA00022801"/>
    </source>
</evidence>
<reference evidence="7" key="1">
    <citation type="submission" date="2020-08" db="EMBL/GenBank/DDBJ databases">
        <title>Spodoptera exigua strain:BAW_Kor-Di-RS1 Genome sequencing and assembly.</title>
        <authorList>
            <person name="Kim J."/>
            <person name="Nam H.Y."/>
            <person name="Kwon M."/>
            <person name="Choi J.H."/>
            <person name="Cho S.R."/>
            <person name="Kim G.-H."/>
        </authorList>
    </citation>
    <scope>NUCLEOTIDE SEQUENCE</scope>
    <source>
        <strain evidence="7">BAW_Kor-Di-RS1</strain>
        <tissue evidence="7">Whole-body</tissue>
    </source>
</reference>
<gene>
    <name evidence="7" type="ORF">HW555_010491</name>
</gene>
<name>A0A835GAE2_SPOEX</name>
<protein>
    <recommendedName>
        <fullName evidence="6">Ubiquitin-like protease family profile domain-containing protein</fullName>
    </recommendedName>
</protein>
<comment type="caution">
    <text evidence="7">The sequence shown here is derived from an EMBL/GenBank/DDBJ whole genome shotgun (WGS) entry which is preliminary data.</text>
</comment>
<dbReference type="GO" id="GO:0016926">
    <property type="term" value="P:protein desumoylation"/>
    <property type="evidence" value="ECO:0007669"/>
    <property type="project" value="TreeGrafter"/>
</dbReference>
<organism evidence="7 8">
    <name type="scientific">Spodoptera exigua</name>
    <name type="common">Beet armyworm</name>
    <name type="synonym">Noctua fulgens</name>
    <dbReference type="NCBI Taxonomy" id="7107"/>
    <lineage>
        <taxon>Eukaryota</taxon>
        <taxon>Metazoa</taxon>
        <taxon>Ecdysozoa</taxon>
        <taxon>Arthropoda</taxon>
        <taxon>Hexapoda</taxon>
        <taxon>Insecta</taxon>
        <taxon>Pterygota</taxon>
        <taxon>Neoptera</taxon>
        <taxon>Endopterygota</taxon>
        <taxon>Lepidoptera</taxon>
        <taxon>Glossata</taxon>
        <taxon>Ditrysia</taxon>
        <taxon>Noctuoidea</taxon>
        <taxon>Noctuidae</taxon>
        <taxon>Amphipyrinae</taxon>
        <taxon>Spodoptera</taxon>
    </lineage>
</organism>
<feature type="domain" description="Ubiquitin-like protease family profile" evidence="6">
    <location>
        <begin position="264"/>
        <end position="460"/>
    </location>
</feature>
<sequence length="491" mass="57375">MRKLNDKENISDSNMKESSINQSESFEEWLEKLNAKHKAFMENARKSINEMLEKYDSRPKIGADKETPSYRCSSYEDSCLEFGGKFNKTESTSNRMTVDPHPGQMAGNTFNKNNEEVLKSHKEPCKDWHIAHKLISEKSSAIDSNENVVLQLKNKEKPTSFNHPSCSESQFKFDSKYKKIQKSKENHAPQKSTIATKENNERKNPKKSIIKSIELKHELTIPNNGKENQRLAGLPDLTPEQDNLVDTALKLTPADKVLIGKYKINIFKEDLETLSRDKWLNDKIINFYMNLIMQRSKERKDLPKLYATNTFFYHKLKCSGYNGVKSWTKEVIKLLLQFYQFWIFGHTTLRVIHFGYKHTKYVDIFAYDVVVVPVYLENHWCVSFINFRTRKIEYLDSRGQKNDSHTCLDALLQYLKNERQDRKGVPFDDSGWETIVREDIPQQRNNYDCGIFMCTFVEFSSRNAAYTFTQAHMPYLRRKAALEILTGKLLL</sequence>
<dbReference type="GO" id="GO:0005634">
    <property type="term" value="C:nucleus"/>
    <property type="evidence" value="ECO:0007669"/>
    <property type="project" value="TreeGrafter"/>
</dbReference>
<keyword evidence="8" id="KW-1185">Reference proteome</keyword>
<keyword evidence="4" id="KW-0788">Thiol protease</keyword>